<name>A0ACB8VX48_9TELE</name>
<organism evidence="1 2">
    <name type="scientific">Scortum barcoo</name>
    <name type="common">barcoo grunter</name>
    <dbReference type="NCBI Taxonomy" id="214431"/>
    <lineage>
        <taxon>Eukaryota</taxon>
        <taxon>Metazoa</taxon>
        <taxon>Chordata</taxon>
        <taxon>Craniata</taxon>
        <taxon>Vertebrata</taxon>
        <taxon>Euteleostomi</taxon>
        <taxon>Actinopterygii</taxon>
        <taxon>Neopterygii</taxon>
        <taxon>Teleostei</taxon>
        <taxon>Neoteleostei</taxon>
        <taxon>Acanthomorphata</taxon>
        <taxon>Eupercaria</taxon>
        <taxon>Centrarchiformes</taxon>
        <taxon>Terapontoidei</taxon>
        <taxon>Terapontidae</taxon>
        <taxon>Scortum</taxon>
    </lineage>
</organism>
<comment type="caution">
    <text evidence="1">The sequence shown here is derived from an EMBL/GenBank/DDBJ whole genome shotgun (WGS) entry which is preliminary data.</text>
</comment>
<keyword evidence="2" id="KW-1185">Reference proteome</keyword>
<dbReference type="Proteomes" id="UP000831701">
    <property type="component" value="Chromosome 17"/>
</dbReference>
<accession>A0ACB8VX48</accession>
<dbReference type="EMBL" id="CM041547">
    <property type="protein sequence ID" value="KAI3360153.1"/>
    <property type="molecule type" value="Genomic_DNA"/>
</dbReference>
<protein>
    <submittedName>
        <fullName evidence="1">Uncharacterized protein</fullName>
    </submittedName>
</protein>
<sequence>MERQSRAREDMPTSKEEKRKEKKTRSGKLFRKRSLKSVGSFMNRIIKTLGTFTHFGDADARDAEDDDGGFGHGAPCTLSAGTGVIREDAQVARDHRGAKNTSSTSSSLCTGREKLLCQYGDKIPGVLGLKNHGNTCFMNAAVQCLSNTDLLAEYLGLERYKLDLSQSRVNGVVRGDESRLVKGEVTEQLASLVRALWTLEYTPQLSVDFKAIVSKYGSQFRGNSQHDALEFLLWLLDRVHEDVNLSSHNNNNKTKPPLKIGEAVPPDHAPPGITVVAHMSVEVPSRTMESPVGALSSTLPGTPRRPEVLCTAVRPVGTNNSKRPIPNPKAQGSDPLVHRVNSNTWRLSWGAISKPTPARRRSPWATLQSSGGSSPSQGAGFQSPSYAWRPSAISQCGLFADTKVVMDFTFIMLISSAATLLELWWCWLPGRVIQGHSQADGRRRSPFTSPRTFPLTANYRLAQEIQSPEKQATQLEKQLGVKGPEYDHPVFELLSHLRPSQHLSVSHGGFLKNQSVAALCSSFAFSVLQGPGGAEEAQSPDPSQSQQPRVQHSFVQEHFQAQYKSSLTCPHCLKQSNTFDPFLCISLPIPLRQTRPLCVILVFSTKGQRYLRVGLAVPLFGSVACLRRMVADEGKISPDQVILTEVYSTGFQRSFFDEDDLTSIAENDVIYAFQAPPLYIRGGSARISGYHHSLPSSPYSTGPEGQRLPSSGALSSEFLNQGVPVKILLLVCNAAGAGQQAVRFGPPFLMREDRSISWDQLQQSILSKLYYLMINGAQAQNTRVLFNIRVVGGSTFYSYLSPQDGRPLYHPAVDRALKLCSSGGPPHVKLIIEWEHRIKDCLFGNIQEEVVKDAESVRNQQQQHVQQYSCTLDECFQLYTKEEQLAPDDAWKCPHCKQLQQGMVKMSLWTLPDILILHLKRFRQVGERRNKLTTFVHFPLAALDMTPHMVNRNHGSHQPTLQPGWKQSRRPDLAPPDFLYDLYAVCNHHGGMHGGHYTAFCRNSVDGQWYSYDDSSVEPIPEAEVCTRGAYILFYQRRNTIPSWSASSSVTGSTSSSTSDHWLVRLAGDSKRGSVVSGGPIPGPSGPIQAPESPELPVFGDELPKTVETNGFEAKPFVRGTQGRSVSMRSPTKSKETLSKVLPLRWSFGSKDRIKHPVQTQPGELVEYLESGRRPRCTKDPIITLVATPPQRNAQGRAFEGGQDCSSPSGSSLSYTDRPSSDTCYSPKIPEGQSRPCVERSIIQGVGNGSSVKARDYGSLRQRSSKRARQDQGRTLDLQLQLQRGASLVGHLSHSAPPSRDSTLRRTKVQTGVTSRAQKDLLQMVSQPEDRRGQRGQEGHSHDSLLSFFKPGFLKKDVPGSPIKGQDRRMNGHGQMGKLASSNLAKLSLSNGTLATAALEAKKAGAIPSCDTHNCRVQFVNGKAGIHDPVDIKRAHSSSNIQTKLDLTFRRCASLQRNGEVVAPPAHRILLSDKPSYATLQRTRYSTTSLGRHSHFRHATLVVEIILLHCVSM</sequence>
<gene>
    <name evidence="1" type="ORF">L3Q82_014467</name>
</gene>
<evidence type="ECO:0000313" key="1">
    <source>
        <dbReference type="EMBL" id="KAI3360153.1"/>
    </source>
</evidence>
<reference evidence="1" key="1">
    <citation type="submission" date="2022-04" db="EMBL/GenBank/DDBJ databases">
        <title>Jade perch genome.</title>
        <authorList>
            <person name="Chao B."/>
        </authorList>
    </citation>
    <scope>NUCLEOTIDE SEQUENCE</scope>
    <source>
        <strain evidence="1">CB-2022</strain>
    </source>
</reference>
<evidence type="ECO:0000313" key="2">
    <source>
        <dbReference type="Proteomes" id="UP000831701"/>
    </source>
</evidence>
<proteinExistence type="predicted"/>